<feature type="signal peptide" evidence="1">
    <location>
        <begin position="1"/>
        <end position="26"/>
    </location>
</feature>
<evidence type="ECO:0000313" key="3">
    <source>
        <dbReference type="Proteomes" id="UP000625551"/>
    </source>
</evidence>
<dbReference type="EMBL" id="JACXAJ010000004">
    <property type="protein sequence ID" value="MBD1397540.1"/>
    <property type="molecule type" value="Genomic_DNA"/>
</dbReference>
<dbReference type="InterPro" id="IPR011042">
    <property type="entry name" value="6-blade_b-propeller_TolB-like"/>
</dbReference>
<reference evidence="2 3" key="1">
    <citation type="submission" date="2020-09" db="EMBL/GenBank/DDBJ databases">
        <title>Genome sequencing and assembly of Pontibacter sp.</title>
        <authorList>
            <person name="Chhetri G."/>
        </authorList>
    </citation>
    <scope>NUCLEOTIDE SEQUENCE [LARGE SCALE GENOMIC DNA]</scope>
    <source>
        <strain evidence="2 3">JH31</strain>
    </source>
</reference>
<dbReference type="SUPFAM" id="SSF63829">
    <property type="entry name" value="Calcium-dependent phosphotriesterase"/>
    <property type="match status" value="1"/>
</dbReference>
<name>A0ABR7XGX5_9BACT</name>
<feature type="chain" id="PRO_5046821104" evidence="1">
    <location>
        <begin position="27"/>
        <end position="290"/>
    </location>
</feature>
<dbReference type="Proteomes" id="UP000625551">
    <property type="component" value="Unassembled WGS sequence"/>
</dbReference>
<comment type="caution">
    <text evidence="2">The sequence shown here is derived from an EMBL/GenBank/DDBJ whole genome shotgun (WGS) entry which is preliminary data.</text>
</comment>
<sequence length="290" mass="32359">MRTISYYVAALLSVLLLPGCSGGLFTASAPVTLQEAWSSDNTLRTPESVVLDRERNVLYVSNINQSGKDRKDGDGFISRLSSNGDIEQLYWVSGLNDPKGMALHNNVLYVADLDEIVAIATQTGSILSRHKVDKAQSLNDVTVDNAGNVYISDIGKGAIYQFRNGRVTNWLDDTKREKPNGLLYDNNRLVVAFMNSGNVRLLDTDRKDFSDWADKIPSADGIAHAGAAGYFVSNWNGEIYYVNQAGKKWKVLDTKDRKINAADIYYSEEKQLLYVPTFYDNRVVAYRVTF</sequence>
<evidence type="ECO:0000313" key="2">
    <source>
        <dbReference type="EMBL" id="MBD1397540.1"/>
    </source>
</evidence>
<dbReference type="Gene3D" id="2.120.10.30">
    <property type="entry name" value="TolB, C-terminal domain"/>
    <property type="match status" value="1"/>
</dbReference>
<dbReference type="RefSeq" id="WP_191183702.1">
    <property type="nucleotide sequence ID" value="NZ_JACXAJ010000004.1"/>
</dbReference>
<accession>A0ABR7XGX5</accession>
<keyword evidence="1" id="KW-0732">Signal</keyword>
<proteinExistence type="predicted"/>
<protein>
    <submittedName>
        <fullName evidence="2">Gluconolaconase</fullName>
    </submittedName>
</protein>
<evidence type="ECO:0000256" key="1">
    <source>
        <dbReference type="SAM" id="SignalP"/>
    </source>
</evidence>
<gene>
    <name evidence="2" type="ORF">H9Q13_10210</name>
</gene>
<keyword evidence="3" id="KW-1185">Reference proteome</keyword>
<organism evidence="2 3">
    <name type="scientific">Pontibacter aquaedesilientis</name>
    <dbReference type="NCBI Taxonomy" id="2766980"/>
    <lineage>
        <taxon>Bacteria</taxon>
        <taxon>Pseudomonadati</taxon>
        <taxon>Bacteroidota</taxon>
        <taxon>Cytophagia</taxon>
        <taxon>Cytophagales</taxon>
        <taxon>Hymenobacteraceae</taxon>
        <taxon>Pontibacter</taxon>
    </lineage>
</organism>